<accession>A0ABM6F7Y5</accession>
<evidence type="ECO:0000256" key="1">
    <source>
        <dbReference type="SAM" id="MobiDB-lite"/>
    </source>
</evidence>
<dbReference type="EMBL" id="CP017754">
    <property type="protein sequence ID" value="AOZ07722.1"/>
    <property type="molecule type" value="Genomic_DNA"/>
</dbReference>
<reference evidence="3 4" key="1">
    <citation type="submission" date="2016-10" db="EMBL/GenBank/DDBJ databases">
        <title>Complete genome sequences of three Cupriavidus strains isolated from various Malaysian environments.</title>
        <authorList>
            <person name="Abdullah A.A.-A."/>
            <person name="Shafie N.A.H."/>
            <person name="Lau N.S."/>
        </authorList>
    </citation>
    <scope>NUCLEOTIDE SEQUENCE [LARGE SCALE GENOMIC DNA]</scope>
    <source>
        <strain evidence="3 4">USMAA1020</strain>
    </source>
</reference>
<dbReference type="Pfam" id="PF01425">
    <property type="entry name" value="Amidase"/>
    <property type="match status" value="1"/>
</dbReference>
<keyword evidence="4" id="KW-1185">Reference proteome</keyword>
<dbReference type="Proteomes" id="UP000177515">
    <property type="component" value="Chromosome 1"/>
</dbReference>
<feature type="region of interest" description="Disordered" evidence="1">
    <location>
        <begin position="1"/>
        <end position="24"/>
    </location>
</feature>
<dbReference type="InterPro" id="IPR036928">
    <property type="entry name" value="AS_sf"/>
</dbReference>
<feature type="domain" description="Amidase" evidence="2">
    <location>
        <begin position="50"/>
        <end position="482"/>
    </location>
</feature>
<dbReference type="Gene3D" id="3.90.1300.10">
    <property type="entry name" value="Amidase signature (AS) domain"/>
    <property type="match status" value="1"/>
</dbReference>
<name>A0ABM6F7Y5_9BURK</name>
<dbReference type="SUPFAM" id="SSF75304">
    <property type="entry name" value="Amidase signature (AS) enzymes"/>
    <property type="match status" value="1"/>
</dbReference>
<gene>
    <name evidence="3" type="ORF">BKK80_19225</name>
</gene>
<dbReference type="InterPro" id="IPR000120">
    <property type="entry name" value="Amidase"/>
</dbReference>
<dbReference type="RefSeq" id="WP_071037820.1">
    <property type="nucleotide sequence ID" value="NZ_CP017754.1"/>
</dbReference>
<sequence length="503" mass="52948">MTATAPAATAAHARPTPNAAPEGGTGSTIVALDAVALSHAIHAREVSCAEVLDAYLAQIDRLNPLVNAIVAPAAREALAAQAAERDAELARGHSRGPLHGFPQAPKDIMPVAGMVTTKGSPVFRDHVPTADAVVFERMRAGGALFVGRTNSPEFGLGGHTYNPIYGATRNAFDPGRSAGGSSGGAGVAVALRMLPVADGSDMMGSLRTPAAFNNVYGLRTSFGCVPHGPTEEVFFQQFSVAGPMARNIPDLALLLSVQAGFDARLPLTRRAETPGSFAPALERDLRGTRIGWLGDLGGHLPTEPGLLDTCAAALAHFRTIGCHVEPVQPAFDLDSLWRAWIDLRSFSVAGANAALYHDPAKRALLKPEAVWEIERGLALGAMQVYDAARVRSAWYQALRTLFERVDFLVMPATQVFPFPVDWDWPKAIDGRAMDTYHRWMQAVVPATMAGLPVLSAPAGFGPGGLPCGLQIIGPAQADAAVLQLGHAYDQASGYARVASPLLG</sequence>
<evidence type="ECO:0000313" key="4">
    <source>
        <dbReference type="Proteomes" id="UP000177515"/>
    </source>
</evidence>
<feature type="compositionally biased region" description="Low complexity" evidence="1">
    <location>
        <begin position="1"/>
        <end position="21"/>
    </location>
</feature>
<organism evidence="3 4">
    <name type="scientific">Cupriavidus malaysiensis</name>
    <dbReference type="NCBI Taxonomy" id="367825"/>
    <lineage>
        <taxon>Bacteria</taxon>
        <taxon>Pseudomonadati</taxon>
        <taxon>Pseudomonadota</taxon>
        <taxon>Betaproteobacteria</taxon>
        <taxon>Burkholderiales</taxon>
        <taxon>Burkholderiaceae</taxon>
        <taxon>Cupriavidus</taxon>
    </lineage>
</organism>
<dbReference type="NCBIfam" id="NF005686">
    <property type="entry name" value="PRK07486.1"/>
    <property type="match status" value="1"/>
</dbReference>
<evidence type="ECO:0000313" key="3">
    <source>
        <dbReference type="EMBL" id="AOZ07722.1"/>
    </source>
</evidence>
<dbReference type="PANTHER" id="PTHR11895:SF76">
    <property type="entry name" value="INDOLEACETAMIDE HYDROLASE"/>
    <property type="match status" value="1"/>
</dbReference>
<evidence type="ECO:0000259" key="2">
    <source>
        <dbReference type="Pfam" id="PF01425"/>
    </source>
</evidence>
<dbReference type="PANTHER" id="PTHR11895">
    <property type="entry name" value="TRANSAMIDASE"/>
    <property type="match status" value="1"/>
</dbReference>
<proteinExistence type="predicted"/>
<protein>
    <submittedName>
        <fullName evidence="3">Amidase</fullName>
    </submittedName>
</protein>
<dbReference type="InterPro" id="IPR023631">
    <property type="entry name" value="Amidase_dom"/>
</dbReference>